<gene>
    <name evidence="1" type="ordered locus">FraEuI1c_3537</name>
</gene>
<dbReference type="STRING" id="298654.FraEuI1c_3537"/>
<proteinExistence type="predicted"/>
<sequence>MADQFNFHGQTTFINRPKDTVIRDFQNTYVSSAGDDSRELLERLEALVSIILDSDDLAASDKEDAVQAVHEIADGVATKSKSRITLKGTLQALKDVVSGAADIAGPAIEIVSSILTLVKG</sequence>
<dbReference type="AlphaFoldDB" id="E3IZB7"/>
<dbReference type="eggNOG" id="ENOG50344ZW">
    <property type="taxonomic scope" value="Bacteria"/>
</dbReference>
<protein>
    <submittedName>
        <fullName evidence="1">Uncharacterized protein</fullName>
    </submittedName>
</protein>
<accession>E3IZB7</accession>
<organism evidence="1 2">
    <name type="scientific">Pseudofrankia inefficax (strain DSM 45817 / CECT 9037 / DDB 130130 / EuI1c)</name>
    <name type="common">Frankia inefficax</name>
    <dbReference type="NCBI Taxonomy" id="298654"/>
    <lineage>
        <taxon>Bacteria</taxon>
        <taxon>Bacillati</taxon>
        <taxon>Actinomycetota</taxon>
        <taxon>Actinomycetes</taxon>
        <taxon>Frankiales</taxon>
        <taxon>Frankiaceae</taxon>
        <taxon>Pseudofrankia</taxon>
    </lineage>
</organism>
<dbReference type="RefSeq" id="WP_013424662.1">
    <property type="nucleotide sequence ID" value="NC_014666.1"/>
</dbReference>
<keyword evidence="2" id="KW-1185">Reference proteome</keyword>
<evidence type="ECO:0000313" key="1">
    <source>
        <dbReference type="EMBL" id="ADP81544.1"/>
    </source>
</evidence>
<dbReference type="Proteomes" id="UP000002484">
    <property type="component" value="Chromosome"/>
</dbReference>
<dbReference type="HOGENOM" id="CLU_2046240_0_0_11"/>
<dbReference type="KEGG" id="fri:FraEuI1c_3537"/>
<dbReference type="EMBL" id="CP002299">
    <property type="protein sequence ID" value="ADP81544.1"/>
    <property type="molecule type" value="Genomic_DNA"/>
</dbReference>
<reference evidence="1 2" key="1">
    <citation type="submission" date="2010-10" db="EMBL/GenBank/DDBJ databases">
        <title>Complete sequence of Frankia sp. EuI1c.</title>
        <authorList>
            <consortium name="US DOE Joint Genome Institute"/>
            <person name="Lucas S."/>
            <person name="Copeland A."/>
            <person name="Lapidus A."/>
            <person name="Cheng J.-F."/>
            <person name="Bruce D."/>
            <person name="Goodwin L."/>
            <person name="Pitluck S."/>
            <person name="Chertkov O."/>
            <person name="Detter J.C."/>
            <person name="Han C."/>
            <person name="Tapia R."/>
            <person name="Land M."/>
            <person name="Hauser L."/>
            <person name="Jeffries C."/>
            <person name="Kyrpides N."/>
            <person name="Ivanova N."/>
            <person name="Mikhailova N."/>
            <person name="Beauchemin N."/>
            <person name="Sen A."/>
            <person name="Sur S.A."/>
            <person name="Gtari M."/>
            <person name="Wall L."/>
            <person name="Tisa L."/>
            <person name="Woyke T."/>
        </authorList>
    </citation>
    <scope>NUCLEOTIDE SEQUENCE [LARGE SCALE GENOMIC DNA]</scope>
    <source>
        <strain evidence="2">DSM 45817 / CECT 9037 / EuI1c</strain>
    </source>
</reference>
<dbReference type="InParanoid" id="E3IZB7"/>
<name>E3IZB7_PSEI1</name>
<dbReference type="OrthoDB" id="5195320at2"/>
<evidence type="ECO:0000313" key="2">
    <source>
        <dbReference type="Proteomes" id="UP000002484"/>
    </source>
</evidence>